<keyword evidence="1" id="KW-0732">Signal</keyword>
<keyword evidence="3" id="KW-1185">Reference proteome</keyword>
<evidence type="ECO:0000256" key="1">
    <source>
        <dbReference type="SAM" id="SignalP"/>
    </source>
</evidence>
<evidence type="ECO:0000313" key="2">
    <source>
        <dbReference type="EnsemblPlants" id="AUR62016715-RA:cds"/>
    </source>
</evidence>
<organism evidence="2 3">
    <name type="scientific">Chenopodium quinoa</name>
    <name type="common">Quinoa</name>
    <dbReference type="NCBI Taxonomy" id="63459"/>
    <lineage>
        <taxon>Eukaryota</taxon>
        <taxon>Viridiplantae</taxon>
        <taxon>Streptophyta</taxon>
        <taxon>Embryophyta</taxon>
        <taxon>Tracheophyta</taxon>
        <taxon>Spermatophyta</taxon>
        <taxon>Magnoliopsida</taxon>
        <taxon>eudicotyledons</taxon>
        <taxon>Gunneridae</taxon>
        <taxon>Pentapetalae</taxon>
        <taxon>Caryophyllales</taxon>
        <taxon>Chenopodiaceae</taxon>
        <taxon>Chenopodioideae</taxon>
        <taxon>Atripliceae</taxon>
        <taxon>Chenopodium</taxon>
    </lineage>
</organism>
<sequence>MESYIRILYIALLSLILLTSSSEGRKDPQTYWGDMMKGQPMPEALKDFINQKSYEGHEKKDTIITDCNDLVHHDKLASKKLFDDEFEPIPNVSAYNE</sequence>
<dbReference type="Proteomes" id="UP000596660">
    <property type="component" value="Unplaced"/>
</dbReference>
<dbReference type="PANTHER" id="PTHR33731">
    <property type="entry name" value="PROTEIN, PUTATIVE-RELATED"/>
    <property type="match status" value="1"/>
</dbReference>
<feature type="chain" id="PRO_5031486230" evidence="1">
    <location>
        <begin position="25"/>
        <end position="97"/>
    </location>
</feature>
<dbReference type="AlphaFoldDB" id="A0A803LP36"/>
<dbReference type="EnsemblPlants" id="AUR62016715-RA">
    <property type="protein sequence ID" value="AUR62016715-RA:cds"/>
    <property type="gene ID" value="AUR62016715"/>
</dbReference>
<name>A0A803LP36_CHEQI</name>
<dbReference type="Gramene" id="AUR62016715-RA">
    <property type="protein sequence ID" value="AUR62016715-RA:cds"/>
    <property type="gene ID" value="AUR62016715"/>
</dbReference>
<dbReference type="PANTHER" id="PTHR33731:SF17">
    <property type="entry name" value="ORGAN-SPECIFIC PROTEIN P4-LIKE"/>
    <property type="match status" value="1"/>
</dbReference>
<reference evidence="2" key="1">
    <citation type="journal article" date="2017" name="Nature">
        <title>The genome of Chenopodium quinoa.</title>
        <authorList>
            <person name="Jarvis D.E."/>
            <person name="Ho Y.S."/>
            <person name="Lightfoot D.J."/>
            <person name="Schmoeckel S.M."/>
            <person name="Li B."/>
            <person name="Borm T.J.A."/>
            <person name="Ohyanagi H."/>
            <person name="Mineta K."/>
            <person name="Michell C.T."/>
            <person name="Saber N."/>
            <person name="Kharbatia N.M."/>
            <person name="Rupper R.R."/>
            <person name="Sharp A.R."/>
            <person name="Dally N."/>
            <person name="Boughton B.A."/>
            <person name="Woo Y.H."/>
            <person name="Gao G."/>
            <person name="Schijlen E.G.W.M."/>
            <person name="Guo X."/>
            <person name="Momin A.A."/>
            <person name="Negrao S."/>
            <person name="Al-Babili S."/>
            <person name="Gehring C."/>
            <person name="Roessner U."/>
            <person name="Jung C."/>
            <person name="Murphy K."/>
            <person name="Arold S.T."/>
            <person name="Gojobori T."/>
            <person name="van der Linden C.G."/>
            <person name="van Loo E.N."/>
            <person name="Jellen E.N."/>
            <person name="Maughan P.J."/>
            <person name="Tester M."/>
        </authorList>
    </citation>
    <scope>NUCLEOTIDE SEQUENCE [LARGE SCALE GENOMIC DNA]</scope>
    <source>
        <strain evidence="2">cv. PI 614886</strain>
    </source>
</reference>
<proteinExistence type="predicted"/>
<dbReference type="Pfam" id="PF10950">
    <property type="entry name" value="Organ_specific"/>
    <property type="match status" value="1"/>
</dbReference>
<reference evidence="2" key="2">
    <citation type="submission" date="2021-03" db="UniProtKB">
        <authorList>
            <consortium name="EnsemblPlants"/>
        </authorList>
    </citation>
    <scope>IDENTIFICATION</scope>
</reference>
<dbReference type="InterPro" id="IPR024489">
    <property type="entry name" value="Organ_specific_prot"/>
</dbReference>
<evidence type="ECO:0000313" key="3">
    <source>
        <dbReference type="Proteomes" id="UP000596660"/>
    </source>
</evidence>
<feature type="signal peptide" evidence="1">
    <location>
        <begin position="1"/>
        <end position="24"/>
    </location>
</feature>
<accession>A0A803LP36</accession>
<protein>
    <submittedName>
        <fullName evidence="2">Uncharacterized protein</fullName>
    </submittedName>
</protein>